<feature type="region of interest" description="Disordered" evidence="2">
    <location>
        <begin position="1"/>
        <end position="21"/>
    </location>
</feature>
<dbReference type="Gene3D" id="1.10.443.10">
    <property type="entry name" value="Intergrase catalytic core"/>
    <property type="match status" value="1"/>
</dbReference>
<gene>
    <name evidence="4" type="ORF">GCM10022252_45530</name>
</gene>
<dbReference type="InterPro" id="IPR002104">
    <property type="entry name" value="Integrase_catalytic"/>
</dbReference>
<comment type="caution">
    <text evidence="4">The sequence shown here is derived from an EMBL/GenBank/DDBJ whole genome shotgun (WGS) entry which is preliminary data.</text>
</comment>
<name>A0ABP8B3X7_9ACTN</name>
<dbReference type="Proteomes" id="UP001501251">
    <property type="component" value="Unassembled WGS sequence"/>
</dbReference>
<evidence type="ECO:0000313" key="4">
    <source>
        <dbReference type="EMBL" id="GAA4197082.1"/>
    </source>
</evidence>
<evidence type="ECO:0000313" key="5">
    <source>
        <dbReference type="Proteomes" id="UP001501251"/>
    </source>
</evidence>
<evidence type="ECO:0000259" key="3">
    <source>
        <dbReference type="PROSITE" id="PS51898"/>
    </source>
</evidence>
<dbReference type="InterPro" id="IPR011010">
    <property type="entry name" value="DNA_brk_join_enz"/>
</dbReference>
<dbReference type="RefSeq" id="WP_344920024.1">
    <property type="nucleotide sequence ID" value="NZ_BAABAQ010000008.1"/>
</dbReference>
<accession>A0ABP8B3X7</accession>
<feature type="domain" description="Tyr recombinase" evidence="3">
    <location>
        <begin position="1"/>
        <end position="135"/>
    </location>
</feature>
<evidence type="ECO:0000256" key="2">
    <source>
        <dbReference type="SAM" id="MobiDB-lite"/>
    </source>
</evidence>
<dbReference type="Pfam" id="PF00589">
    <property type="entry name" value="Phage_integrase"/>
    <property type="match status" value="1"/>
</dbReference>
<organism evidence="4 5">
    <name type="scientific">Streptosporangium oxazolinicum</name>
    <dbReference type="NCBI Taxonomy" id="909287"/>
    <lineage>
        <taxon>Bacteria</taxon>
        <taxon>Bacillati</taxon>
        <taxon>Actinomycetota</taxon>
        <taxon>Actinomycetes</taxon>
        <taxon>Streptosporangiales</taxon>
        <taxon>Streptosporangiaceae</taxon>
        <taxon>Streptosporangium</taxon>
    </lineage>
</organism>
<proteinExistence type="predicted"/>
<sequence>MPARTVPRAGRSPNRRARANGPIALPPPLIVLLKLHEAQRLEREAAGDRWREWDPVWCTPDGNPIDAGDDWKQLLQLAESDKDARVHDAHHTAATLLLEQGVDIRVIQTVLGHSQLTTTKRYTHITRTLATEAAARTRRALRDG</sequence>
<reference evidence="5" key="1">
    <citation type="journal article" date="2019" name="Int. J. Syst. Evol. Microbiol.">
        <title>The Global Catalogue of Microorganisms (GCM) 10K type strain sequencing project: providing services to taxonomists for standard genome sequencing and annotation.</title>
        <authorList>
            <consortium name="The Broad Institute Genomics Platform"/>
            <consortium name="The Broad Institute Genome Sequencing Center for Infectious Disease"/>
            <person name="Wu L."/>
            <person name="Ma J."/>
        </authorList>
    </citation>
    <scope>NUCLEOTIDE SEQUENCE [LARGE SCALE GENOMIC DNA]</scope>
    <source>
        <strain evidence="5">JCM 17388</strain>
    </source>
</reference>
<keyword evidence="5" id="KW-1185">Reference proteome</keyword>
<dbReference type="PROSITE" id="PS51898">
    <property type="entry name" value="TYR_RECOMBINASE"/>
    <property type="match status" value="1"/>
</dbReference>
<dbReference type="EMBL" id="BAABAQ010000008">
    <property type="protein sequence ID" value="GAA4197082.1"/>
    <property type="molecule type" value="Genomic_DNA"/>
</dbReference>
<protein>
    <recommendedName>
        <fullName evidence="3">Tyr recombinase domain-containing protein</fullName>
    </recommendedName>
</protein>
<evidence type="ECO:0000256" key="1">
    <source>
        <dbReference type="ARBA" id="ARBA00023172"/>
    </source>
</evidence>
<keyword evidence="1" id="KW-0233">DNA recombination</keyword>
<dbReference type="SUPFAM" id="SSF56349">
    <property type="entry name" value="DNA breaking-rejoining enzymes"/>
    <property type="match status" value="1"/>
</dbReference>
<dbReference type="InterPro" id="IPR013762">
    <property type="entry name" value="Integrase-like_cat_sf"/>
</dbReference>